<dbReference type="GO" id="GO:0016989">
    <property type="term" value="F:sigma factor antagonist activity"/>
    <property type="evidence" value="ECO:0007669"/>
    <property type="project" value="TreeGrafter"/>
</dbReference>
<feature type="domain" description="FecR protein" evidence="1">
    <location>
        <begin position="7"/>
        <end position="72"/>
    </location>
</feature>
<proteinExistence type="predicted"/>
<dbReference type="AlphaFoldDB" id="A0A177JLA1"/>
<dbReference type="Proteomes" id="UP000077262">
    <property type="component" value="Unassembled WGS sequence"/>
</dbReference>
<reference evidence="2 3" key="1">
    <citation type="submission" date="2016-02" db="EMBL/GenBank/DDBJ databases">
        <authorList>
            <person name="Wen L."/>
            <person name="He K."/>
            <person name="Yang H."/>
        </authorList>
    </citation>
    <scope>NUCLEOTIDE SEQUENCE [LARGE SCALE GENOMIC DNA]</scope>
    <source>
        <strain evidence="2 3">CD09_2</strain>
    </source>
</reference>
<name>A0A177JLA1_SPHYA</name>
<dbReference type="Gene3D" id="2.60.120.1440">
    <property type="match status" value="1"/>
</dbReference>
<dbReference type="InterPro" id="IPR006860">
    <property type="entry name" value="FecR"/>
</dbReference>
<evidence type="ECO:0000313" key="2">
    <source>
        <dbReference type="EMBL" id="OAH41556.1"/>
    </source>
</evidence>
<gene>
    <name evidence="2" type="ORF">AX777_21910</name>
</gene>
<dbReference type="InterPro" id="IPR012373">
    <property type="entry name" value="Ferrdict_sens_TM"/>
</dbReference>
<dbReference type="EMBL" id="LSTR01000050">
    <property type="protein sequence ID" value="OAH41556.1"/>
    <property type="molecule type" value="Genomic_DNA"/>
</dbReference>
<organism evidence="2 3">
    <name type="scientific">Sphingobium yanoikuyae</name>
    <name type="common">Sphingomonas yanoikuyae</name>
    <dbReference type="NCBI Taxonomy" id="13690"/>
    <lineage>
        <taxon>Bacteria</taxon>
        <taxon>Pseudomonadati</taxon>
        <taxon>Pseudomonadota</taxon>
        <taxon>Alphaproteobacteria</taxon>
        <taxon>Sphingomonadales</taxon>
        <taxon>Sphingomonadaceae</taxon>
        <taxon>Sphingobium</taxon>
    </lineage>
</organism>
<comment type="caution">
    <text evidence="2">The sequence shown here is derived from an EMBL/GenBank/DDBJ whole genome shotgun (WGS) entry which is preliminary data.</text>
</comment>
<dbReference type="Pfam" id="PF04773">
    <property type="entry name" value="FecR"/>
    <property type="match status" value="1"/>
</dbReference>
<evidence type="ECO:0000313" key="3">
    <source>
        <dbReference type="Proteomes" id="UP000077262"/>
    </source>
</evidence>
<sequence>MSIRPSAVTIEIRSTDRRIRLLKGEALFTVAPDRSRPFTVQAAIGETMALGTQFSVRRTGADTEVTVTEHSVMLVSGEGKGASLILREGQSIRYGADGGIDAPRSINTEAATAWTDGVLVFKDAPLCQVVAEIGRYHPGYMTIVGDASSLHVCGVFRIDDPVAAISRLQKSLGLRSVQLSRSLIVIFA</sequence>
<protein>
    <recommendedName>
        <fullName evidence="1">FecR protein domain-containing protein</fullName>
    </recommendedName>
</protein>
<dbReference type="PANTHER" id="PTHR30273:SF2">
    <property type="entry name" value="PROTEIN FECR"/>
    <property type="match status" value="1"/>
</dbReference>
<accession>A0A177JLA1</accession>
<dbReference type="RefSeq" id="WP_063976810.1">
    <property type="nucleotide sequence ID" value="NZ_LSTR01000050.1"/>
</dbReference>
<dbReference type="OrthoDB" id="9798846at2"/>
<evidence type="ECO:0000259" key="1">
    <source>
        <dbReference type="Pfam" id="PF04773"/>
    </source>
</evidence>
<dbReference type="PANTHER" id="PTHR30273">
    <property type="entry name" value="PERIPLASMIC SIGNAL SENSOR AND SIGMA FACTOR ACTIVATOR FECR-RELATED"/>
    <property type="match status" value="1"/>
</dbReference>